<evidence type="ECO:0000313" key="1">
    <source>
        <dbReference type="EMBL" id="SEL31067.1"/>
    </source>
</evidence>
<protein>
    <recommendedName>
        <fullName evidence="3">Toxic anion resistance protein (TelA)</fullName>
    </recommendedName>
</protein>
<proteinExistence type="predicted"/>
<gene>
    <name evidence="1" type="ORF">SAMN05216469_11916</name>
</gene>
<dbReference type="AlphaFoldDB" id="A0A1H7P7K6"/>
<evidence type="ECO:0000313" key="2">
    <source>
        <dbReference type="Proteomes" id="UP000186015"/>
    </source>
</evidence>
<evidence type="ECO:0008006" key="3">
    <source>
        <dbReference type="Google" id="ProtNLM"/>
    </source>
</evidence>
<sequence length="234" mass="26340">MLNFNQTYTPDMMTFELLPSYALDVQQRIADTSEMIFKLQQDRMPDKAINILTLASQQLQINGLARYKGTVGAIGYARLIDQAEKADKGAQRISESFQEIYIGLCKENILLDTMKKVLEGCINEIHSASEALNENMKNISDNVDGKYYHILADKRIHDLVLSANIASQCIMMISDMYTRNSEMSQRIESLKVNTLVLWRAGIAALRNAPDKDKMDKVCGIEDVISAAIANIIKR</sequence>
<dbReference type="RefSeq" id="WP_074835525.1">
    <property type="nucleotide sequence ID" value="NZ_FOAT01000019.1"/>
</dbReference>
<dbReference type="Proteomes" id="UP000186015">
    <property type="component" value="Unassembled WGS sequence"/>
</dbReference>
<reference evidence="1 2" key="1">
    <citation type="submission" date="2016-10" db="EMBL/GenBank/DDBJ databases">
        <authorList>
            <person name="de Groot N.N."/>
        </authorList>
    </citation>
    <scope>NUCLEOTIDE SEQUENCE [LARGE SCALE GENOMIC DNA]</scope>
    <source>
        <strain evidence="1 2">KH2T6</strain>
    </source>
</reference>
<dbReference type="EMBL" id="FOAT01000019">
    <property type="protein sequence ID" value="SEL31067.1"/>
    <property type="molecule type" value="Genomic_DNA"/>
</dbReference>
<name>A0A1H7P7K6_RUMAL</name>
<accession>A0A1H7P7K6</accession>
<organism evidence="1 2">
    <name type="scientific">Ruminococcus albus</name>
    <dbReference type="NCBI Taxonomy" id="1264"/>
    <lineage>
        <taxon>Bacteria</taxon>
        <taxon>Bacillati</taxon>
        <taxon>Bacillota</taxon>
        <taxon>Clostridia</taxon>
        <taxon>Eubacteriales</taxon>
        <taxon>Oscillospiraceae</taxon>
        <taxon>Ruminococcus</taxon>
    </lineage>
</organism>